<feature type="compositionally biased region" description="Low complexity" evidence="1">
    <location>
        <begin position="336"/>
        <end position="350"/>
    </location>
</feature>
<organism evidence="5">
    <name type="scientific">Deinococcus sp. VB142</name>
    <dbReference type="NCBI Taxonomy" id="3112952"/>
    <lineage>
        <taxon>Bacteria</taxon>
        <taxon>Thermotogati</taxon>
        <taxon>Deinococcota</taxon>
        <taxon>Deinococci</taxon>
        <taxon>Deinococcales</taxon>
        <taxon>Deinococcaceae</taxon>
        <taxon>Deinococcus</taxon>
    </lineage>
</organism>
<evidence type="ECO:0000313" key="5">
    <source>
        <dbReference type="EMBL" id="WYF45182.1"/>
    </source>
</evidence>
<feature type="signal peptide" evidence="2">
    <location>
        <begin position="1"/>
        <end position="41"/>
    </location>
</feature>
<evidence type="ECO:0000259" key="3">
    <source>
        <dbReference type="Pfam" id="PF18651"/>
    </source>
</evidence>
<feature type="domain" description="Surface adhesin CshA non-repetitive" evidence="3">
    <location>
        <begin position="55"/>
        <end position="271"/>
    </location>
</feature>
<dbReference type="Pfam" id="PF18651">
    <property type="entry name" value="CshA_NR2"/>
    <property type="match status" value="1"/>
</dbReference>
<dbReference type="InterPro" id="IPR047589">
    <property type="entry name" value="DUF11_rpt"/>
</dbReference>
<feature type="region of interest" description="Disordered" evidence="1">
    <location>
        <begin position="325"/>
        <end position="358"/>
    </location>
</feature>
<gene>
    <name evidence="5" type="ORF">WDJ50_03410</name>
</gene>
<dbReference type="NCBIfam" id="TIGR01451">
    <property type="entry name" value="B_ant_repeat"/>
    <property type="match status" value="1"/>
</dbReference>
<dbReference type="AlphaFoldDB" id="A0AAU6Q3H2"/>
<proteinExistence type="predicted"/>
<evidence type="ECO:0000256" key="1">
    <source>
        <dbReference type="SAM" id="MobiDB-lite"/>
    </source>
</evidence>
<reference evidence="5" key="1">
    <citation type="submission" date="2024-03" db="EMBL/GenBank/DDBJ databases">
        <title>Deinococcus weizhi sp. nov., isolated from human skin.</title>
        <authorList>
            <person name="Wei Z."/>
            <person name="Tian F."/>
            <person name="Yang C."/>
            <person name="Xin L.T."/>
            <person name="Wen Z.J."/>
            <person name="Lan K.C."/>
            <person name="Yu L."/>
            <person name="Zhe W."/>
            <person name="Dan F.D."/>
            <person name="Jun W."/>
            <person name="Rui Z."/>
            <person name="Yong X.J."/>
            <person name="Ting Y."/>
            <person name="Wei X."/>
            <person name="Xu Z.G."/>
            <person name="Xin Z."/>
            <person name="Dong F.G."/>
            <person name="Ni X.M."/>
            <person name="Zheng M.G."/>
            <person name="Chun Y."/>
            <person name="Qian W.X."/>
        </authorList>
    </citation>
    <scope>NUCLEOTIDE SEQUENCE</scope>
    <source>
        <strain evidence="5">VB142</strain>
    </source>
</reference>
<dbReference type="Pfam" id="PF20009">
    <property type="entry name" value="GEVED"/>
    <property type="match status" value="1"/>
</dbReference>
<protein>
    <submittedName>
        <fullName evidence="5">CshA/CshB family fibrillar adhesin-related protein</fullName>
    </submittedName>
</protein>
<dbReference type="InterPro" id="IPR045474">
    <property type="entry name" value="GEVED"/>
</dbReference>
<dbReference type="EMBL" id="CP149782">
    <property type="protein sequence ID" value="WYF45182.1"/>
    <property type="molecule type" value="Genomic_DNA"/>
</dbReference>
<evidence type="ECO:0000256" key="2">
    <source>
        <dbReference type="SAM" id="SignalP"/>
    </source>
</evidence>
<sequence length="716" mass="72272">MNVPHISFTFARTVQASKPGRPFLKVLLAGLLLGASSTVQAAAYATGGTGKYKSQILWLTWGGGTNGTKNTTLTNGATTTATVPVYGVNMVVSCSLSGIGGGGITSYAPGGWKDDGLDNLYNIGGLGTSNTLVNGILTGKSGLSSNFTVTCSATLDGKPYDLPGLVVADAESMAGTESIKATADGTWQVMERLTCGTREYNAELTSDSKTITFSTPTAGDCNAVNESGSGSNALGLTFLTFNSSAYTGANRQITFDVSIKGNGLTAVALGVLAPYLDSGDAPSSYGGVAHFYPPALTADGLSAGAKTTITAANFQVSTLNTIPATNKLGNQEDPDGTGLTGNTAATTDDTTGADDEDGVNASALPVLNVKSVGSYIVPVACSGTGTVKGWIDFNINGIFDAGESAQTTCGGAGSTVNLTFPIPADIKSGQSYLRVRYATNAAELALPSGIATSGEVEDYALAIYTQVTLTKTWGALAVTGNQVDLNISGGGLSTPQTKTVTAKASDKTQAFVIGGTSATVGESGGQVNDYLASITCKKVSDGTTLVTGAAGATSATFTVPRDSNIDCTIHNELRLPNVPQMKKYVRNLPNGAFGTATHAQPGTILQYCIAFQNTGNGPAKNFKLTDAFPANTSAAYPNGSTDTAKWNLTYSASGADLTGRTTAPTASALPAGATLTVGSVATATPSGTSQGIILDLGAAGLPAGGTGTVCFDAKIN</sequence>
<keyword evidence="2" id="KW-0732">Signal</keyword>
<dbReference type="InterPro" id="IPR040683">
    <property type="entry name" value="CshA_NR2"/>
</dbReference>
<accession>A0AAU6Q3H2</accession>
<feature type="domain" description="GEVED" evidence="4">
    <location>
        <begin position="387"/>
        <end position="461"/>
    </location>
</feature>
<evidence type="ECO:0000259" key="4">
    <source>
        <dbReference type="Pfam" id="PF20009"/>
    </source>
</evidence>
<dbReference type="RefSeq" id="WP_339096357.1">
    <property type="nucleotide sequence ID" value="NZ_CP149782.1"/>
</dbReference>
<name>A0AAU6Q3H2_9DEIO</name>
<feature type="chain" id="PRO_5043839922" evidence="2">
    <location>
        <begin position="42"/>
        <end position="716"/>
    </location>
</feature>